<keyword evidence="1" id="KW-0812">Transmembrane</keyword>
<keyword evidence="1" id="KW-0472">Membrane</keyword>
<accession>E0UUN7</accession>
<reference evidence="3" key="1">
    <citation type="journal article" date="2010" name="Stand. Genomic Sci.">
        <title>Complete genome sequence of Sulfurimonas autotrophica type strain (OK10).</title>
        <authorList>
            <person name="Sikorski J."/>
            <person name="Munk C."/>
            <person name="Lapidus A."/>
            <person name="Djao O."/>
            <person name="Lucas S."/>
            <person name="Glavina Del Rio T."/>
            <person name="Nolan M."/>
            <person name="Tice H."/>
            <person name="Han C."/>
            <person name="Cheng J."/>
            <person name="Tapia R."/>
            <person name="Goodwin L."/>
            <person name="Pitluck S."/>
            <person name="Liolios K."/>
            <person name="Ivanova N."/>
            <person name="Mavromatis K."/>
            <person name="Mikhailova N."/>
            <person name="Pati A."/>
            <person name="Sims D."/>
            <person name="Meincke L."/>
            <person name="Brettin T."/>
            <person name="Detter J."/>
            <person name="Chen A."/>
            <person name="Palaniappan K."/>
            <person name="Land M."/>
            <person name="Hauser L."/>
            <person name="Chang Y."/>
            <person name="Jeffries C."/>
            <person name="Rohde M."/>
            <person name="Lang E."/>
            <person name="Spring S."/>
            <person name="Goker M."/>
            <person name="Woyke T."/>
            <person name="Bristow J."/>
            <person name="Eisen J."/>
            <person name="Markowitz V."/>
            <person name="Hugenholtz P."/>
            <person name="Kyrpides N."/>
            <person name="Klenk H."/>
        </authorList>
    </citation>
    <scope>NUCLEOTIDE SEQUENCE [LARGE SCALE GENOMIC DNA]</scope>
    <source>
        <strain evidence="3">ATCC BAA-671 / DSM 16294 / JCM 11897 / OK10</strain>
    </source>
</reference>
<dbReference type="KEGG" id="sua:Saut_1494"/>
<dbReference type="EMBL" id="CP002205">
    <property type="protein sequence ID" value="ADN09541.1"/>
    <property type="molecule type" value="Genomic_DNA"/>
</dbReference>
<proteinExistence type="predicted"/>
<keyword evidence="3" id="KW-1185">Reference proteome</keyword>
<sequence length="84" mass="9854">MTFLYYTGSLLFVYFGMLFLSLVMLLLEYYLYLWYKSALLASVIGMYLANAVAQFGLMPINLLKSMFFTFSFLLIFKLIKIKKV</sequence>
<dbReference type="AlphaFoldDB" id="E0UUN7"/>
<gene>
    <name evidence="2" type="ordered locus">Saut_1494</name>
</gene>
<evidence type="ECO:0000313" key="3">
    <source>
        <dbReference type="Proteomes" id="UP000007803"/>
    </source>
</evidence>
<dbReference type="Proteomes" id="UP000007803">
    <property type="component" value="Chromosome"/>
</dbReference>
<feature type="transmembrane region" description="Helical" evidence="1">
    <location>
        <begin position="62"/>
        <end position="79"/>
    </location>
</feature>
<protein>
    <submittedName>
        <fullName evidence="2">Uncharacterized protein</fullName>
    </submittedName>
</protein>
<keyword evidence="1" id="KW-1133">Transmembrane helix</keyword>
<organism evidence="2 3">
    <name type="scientific">Sulfurimonas autotrophica (strain ATCC BAA-671 / DSM 16294 / JCM 11897 / OK10)</name>
    <dbReference type="NCBI Taxonomy" id="563040"/>
    <lineage>
        <taxon>Bacteria</taxon>
        <taxon>Pseudomonadati</taxon>
        <taxon>Campylobacterota</taxon>
        <taxon>Epsilonproteobacteria</taxon>
        <taxon>Campylobacterales</taxon>
        <taxon>Sulfurimonadaceae</taxon>
        <taxon>Sulfurimonas</taxon>
    </lineage>
</organism>
<name>E0UUN7_SULAO</name>
<feature type="transmembrane region" description="Helical" evidence="1">
    <location>
        <begin position="12"/>
        <end position="31"/>
    </location>
</feature>
<dbReference type="STRING" id="563040.Saut_1494"/>
<dbReference type="HOGENOM" id="CLU_2526267_0_0_7"/>
<evidence type="ECO:0000256" key="1">
    <source>
        <dbReference type="SAM" id="Phobius"/>
    </source>
</evidence>
<evidence type="ECO:0000313" key="2">
    <source>
        <dbReference type="EMBL" id="ADN09541.1"/>
    </source>
</evidence>